<dbReference type="Proteomes" id="UP000434172">
    <property type="component" value="Unassembled WGS sequence"/>
</dbReference>
<evidence type="ECO:0000313" key="2">
    <source>
        <dbReference type="EMBL" id="KAF0332690.1"/>
    </source>
</evidence>
<evidence type="ECO:0000256" key="1">
    <source>
        <dbReference type="SAM" id="MobiDB-lite"/>
    </source>
</evidence>
<feature type="region of interest" description="Disordered" evidence="1">
    <location>
        <begin position="181"/>
        <end position="254"/>
    </location>
</feature>
<dbReference type="AlphaFoldDB" id="A0A8H3WT68"/>
<dbReference type="OrthoDB" id="4815148at2759"/>
<accession>A0A8H3WT68</accession>
<protein>
    <submittedName>
        <fullName evidence="2">Uncharacterized protein</fullName>
    </submittedName>
</protein>
<comment type="caution">
    <text evidence="2">The sequence shown here is derived from an EMBL/GenBank/DDBJ whole genome shotgun (WGS) entry which is preliminary data.</text>
</comment>
<gene>
    <name evidence="2" type="ORF">GQ607_000706</name>
</gene>
<dbReference type="EMBL" id="WOWK01000001">
    <property type="protein sequence ID" value="KAF0332690.1"/>
    <property type="molecule type" value="Genomic_DNA"/>
</dbReference>
<feature type="region of interest" description="Disordered" evidence="1">
    <location>
        <begin position="69"/>
        <end position="149"/>
    </location>
</feature>
<feature type="compositionally biased region" description="Basic and acidic residues" evidence="1">
    <location>
        <begin position="217"/>
        <end position="241"/>
    </location>
</feature>
<sequence>MQLLVLFNAPEKSKKQLGTGETHSQNILKQLQLNFMVMGSRGNTTAELENIVENLHKSDNRSAYEIKRNVANQNQAEEDTDVTQDDDSREYGESKGDKKQHRANKVQRTEKSNTSICSSNVSEYSESSCADSSDHNYDQTCSADDGNHKPTEIENIEGFMNIQKHSSWEVVSDKSIRVEAQGLKKARSQKGNIMSKKHRSQGMGAQNPKKAQNGHQLEQRQADDEKKHRIGDADDREESPSRRKRIRRDNEVEESHATDNIIQIMKFIRRMALLPDERLMQNLKHGFPLHAQNTILTGFRIIEWFQATESDMEEQ</sequence>
<proteinExistence type="predicted"/>
<keyword evidence="3" id="KW-1185">Reference proteome</keyword>
<organism evidence="2 3">
    <name type="scientific">Colletotrichum asianum</name>
    <dbReference type="NCBI Taxonomy" id="702518"/>
    <lineage>
        <taxon>Eukaryota</taxon>
        <taxon>Fungi</taxon>
        <taxon>Dikarya</taxon>
        <taxon>Ascomycota</taxon>
        <taxon>Pezizomycotina</taxon>
        <taxon>Sordariomycetes</taxon>
        <taxon>Hypocreomycetidae</taxon>
        <taxon>Glomerellales</taxon>
        <taxon>Glomerellaceae</taxon>
        <taxon>Colletotrichum</taxon>
        <taxon>Colletotrichum gloeosporioides species complex</taxon>
    </lineage>
</organism>
<feature type="compositionally biased region" description="Acidic residues" evidence="1">
    <location>
        <begin position="76"/>
        <end position="88"/>
    </location>
</feature>
<name>A0A8H3WT68_9PEZI</name>
<reference evidence="2 3" key="1">
    <citation type="submission" date="2019-12" db="EMBL/GenBank/DDBJ databases">
        <title>A genome sequence resource for the geographically widespread anthracnose pathogen Colletotrichum asianum.</title>
        <authorList>
            <person name="Meng Y."/>
        </authorList>
    </citation>
    <scope>NUCLEOTIDE SEQUENCE [LARGE SCALE GENOMIC DNA]</scope>
    <source>
        <strain evidence="2 3">ICMP 18580</strain>
    </source>
</reference>
<feature type="compositionally biased region" description="Low complexity" evidence="1">
    <location>
        <begin position="115"/>
        <end position="131"/>
    </location>
</feature>
<evidence type="ECO:0000313" key="3">
    <source>
        <dbReference type="Proteomes" id="UP000434172"/>
    </source>
</evidence>